<dbReference type="RefSeq" id="WP_015245473.1">
    <property type="nucleotide sequence ID" value="NC_019892.1"/>
</dbReference>
<dbReference type="EMBL" id="CP003364">
    <property type="protein sequence ID" value="AGA26306.1"/>
    <property type="molecule type" value="Genomic_DNA"/>
</dbReference>
<keyword evidence="2" id="KW-1185">Reference proteome</keyword>
<protein>
    <submittedName>
        <fullName evidence="1">Uncharacterized protein</fullName>
    </submittedName>
</protein>
<reference evidence="1 2" key="1">
    <citation type="submission" date="2012-02" db="EMBL/GenBank/DDBJ databases">
        <title>Complete sequence of chromosome of Singulisphaera acidiphila DSM 18658.</title>
        <authorList>
            <consortium name="US DOE Joint Genome Institute (JGI-PGF)"/>
            <person name="Lucas S."/>
            <person name="Copeland A."/>
            <person name="Lapidus A."/>
            <person name="Glavina del Rio T."/>
            <person name="Dalin E."/>
            <person name="Tice H."/>
            <person name="Bruce D."/>
            <person name="Goodwin L."/>
            <person name="Pitluck S."/>
            <person name="Peters L."/>
            <person name="Ovchinnikova G."/>
            <person name="Chertkov O."/>
            <person name="Kyrpides N."/>
            <person name="Mavromatis K."/>
            <person name="Ivanova N."/>
            <person name="Brettin T."/>
            <person name="Detter J.C."/>
            <person name="Han C."/>
            <person name="Larimer F."/>
            <person name="Land M."/>
            <person name="Hauser L."/>
            <person name="Markowitz V."/>
            <person name="Cheng J.-F."/>
            <person name="Hugenholtz P."/>
            <person name="Woyke T."/>
            <person name="Wu D."/>
            <person name="Tindall B."/>
            <person name="Pomrenke H."/>
            <person name="Brambilla E."/>
            <person name="Klenk H.-P."/>
            <person name="Eisen J.A."/>
        </authorList>
    </citation>
    <scope>NUCLEOTIDE SEQUENCE [LARGE SCALE GENOMIC DNA]</scope>
    <source>
        <strain evidence="2">ATCC BAA-1392 / DSM 18658 / VKM B-2454 / MOB10</strain>
    </source>
</reference>
<evidence type="ECO:0000313" key="2">
    <source>
        <dbReference type="Proteomes" id="UP000010798"/>
    </source>
</evidence>
<sequence length="230" mass="25703">MTETRYHELLGQLLDGSLSESDAEELCRGLEHDPDRLRNVREHLMLSDLLAQDLTPHRAPEVFWQGVQSRIQAEAGEMLKVVPATTPQRPSKPTPLHRYWRLAVGIAASLTIPIAIIAQWSGSKRERVNNPSPVPAVLESSRGLATHISLHGKAVCAHCTLHQTKECQPAVRIREGEGEQTLFLSDNSISRDFKRRQGCCRTPLQILAEGTVHTEHGRSLLVATRLEIQR</sequence>
<dbReference type="AlphaFoldDB" id="L0DCB1"/>
<gene>
    <name evidence="1" type="ordered locus">Sinac_1945</name>
</gene>
<dbReference type="KEGG" id="saci:Sinac_1945"/>
<dbReference type="Pfam" id="PF19897">
    <property type="entry name" value="DUF6370"/>
    <property type="match status" value="1"/>
</dbReference>
<organism evidence="1 2">
    <name type="scientific">Singulisphaera acidiphila (strain ATCC BAA-1392 / DSM 18658 / VKM B-2454 / MOB10)</name>
    <dbReference type="NCBI Taxonomy" id="886293"/>
    <lineage>
        <taxon>Bacteria</taxon>
        <taxon>Pseudomonadati</taxon>
        <taxon>Planctomycetota</taxon>
        <taxon>Planctomycetia</taxon>
        <taxon>Isosphaerales</taxon>
        <taxon>Isosphaeraceae</taxon>
        <taxon>Singulisphaera</taxon>
    </lineage>
</organism>
<dbReference type="OrthoDB" id="277944at2"/>
<dbReference type="STRING" id="886293.Sinac_1945"/>
<accession>L0DCB1</accession>
<name>L0DCB1_SINAD</name>
<proteinExistence type="predicted"/>
<dbReference type="InterPro" id="IPR045950">
    <property type="entry name" value="DUF6370"/>
</dbReference>
<evidence type="ECO:0000313" key="1">
    <source>
        <dbReference type="EMBL" id="AGA26306.1"/>
    </source>
</evidence>
<dbReference type="HOGENOM" id="CLU_1204139_0_0_0"/>
<dbReference type="Proteomes" id="UP000010798">
    <property type="component" value="Chromosome"/>
</dbReference>
<dbReference type="eggNOG" id="ENOG50347WV">
    <property type="taxonomic scope" value="Bacteria"/>
</dbReference>